<comment type="caution">
    <text evidence="4">The sequence shown here is derived from an EMBL/GenBank/DDBJ whole genome shotgun (WGS) entry which is preliminary data.</text>
</comment>
<keyword evidence="1 4" id="KW-0808">Transferase</keyword>
<dbReference type="EMBL" id="RYYV01000008">
    <property type="protein sequence ID" value="RUL74943.1"/>
    <property type="molecule type" value="Genomic_DNA"/>
</dbReference>
<dbReference type="InterPro" id="IPR051016">
    <property type="entry name" value="Diverse_Substrate_AcTransf"/>
</dbReference>
<dbReference type="OrthoDB" id="9805924at2"/>
<dbReference type="Gene3D" id="3.40.630.30">
    <property type="match status" value="1"/>
</dbReference>
<dbReference type="AlphaFoldDB" id="A0A3S0PI96"/>
<evidence type="ECO:0000256" key="2">
    <source>
        <dbReference type="ARBA" id="ARBA00023315"/>
    </source>
</evidence>
<feature type="domain" description="N-acetyltransferase" evidence="3">
    <location>
        <begin position="5"/>
        <end position="153"/>
    </location>
</feature>
<gene>
    <name evidence="4" type="ORF">EKH80_12750</name>
</gene>
<dbReference type="SUPFAM" id="SSF55729">
    <property type="entry name" value="Acyl-CoA N-acyltransferases (Nat)"/>
    <property type="match status" value="1"/>
</dbReference>
<dbReference type="InterPro" id="IPR000182">
    <property type="entry name" value="GNAT_dom"/>
</dbReference>
<dbReference type="RefSeq" id="WP_126685139.1">
    <property type="nucleotide sequence ID" value="NZ_RYYV01000008.1"/>
</dbReference>
<keyword evidence="5" id="KW-1185">Reference proteome</keyword>
<evidence type="ECO:0000313" key="5">
    <source>
        <dbReference type="Proteomes" id="UP000274358"/>
    </source>
</evidence>
<evidence type="ECO:0000313" key="4">
    <source>
        <dbReference type="EMBL" id="RUL74943.1"/>
    </source>
</evidence>
<sequence>MGKPFTIRPVRPADFSGWLPLWQSYNAFYGRTGATALPAQITQSTWQRFFDAYEPVHALIAERDGRLLGLAHYLLHRSTIQLEPSCYLQDLFTEDSARGSGIGRALIEAVYQAASETGCRRVYWQTHESNAAAMLLYDQLAEKSGFIVYRKFL</sequence>
<protein>
    <submittedName>
        <fullName evidence="4">GNAT family N-acetyltransferase</fullName>
    </submittedName>
</protein>
<dbReference type="Pfam" id="PF00583">
    <property type="entry name" value="Acetyltransf_1"/>
    <property type="match status" value="1"/>
</dbReference>
<keyword evidence="2" id="KW-0012">Acyltransferase</keyword>
<dbReference type="InterPro" id="IPR016181">
    <property type="entry name" value="Acyl_CoA_acyltransferase"/>
</dbReference>
<dbReference type="PANTHER" id="PTHR10545">
    <property type="entry name" value="DIAMINE N-ACETYLTRANSFERASE"/>
    <property type="match status" value="1"/>
</dbReference>
<organism evidence="4 5">
    <name type="scientific">Dyella choica</name>
    <dbReference type="NCBI Taxonomy" id="1927959"/>
    <lineage>
        <taxon>Bacteria</taxon>
        <taxon>Pseudomonadati</taxon>
        <taxon>Pseudomonadota</taxon>
        <taxon>Gammaproteobacteria</taxon>
        <taxon>Lysobacterales</taxon>
        <taxon>Rhodanobacteraceae</taxon>
        <taxon>Dyella</taxon>
    </lineage>
</organism>
<reference evidence="4 5" key="1">
    <citation type="submission" date="2018-12" db="EMBL/GenBank/DDBJ databases">
        <title>Dyella dinghuensis sp. nov. DHOA06 and Dyella choica sp. nov. 4M-K27, isolated from forest soil.</title>
        <authorList>
            <person name="Qiu L.-H."/>
            <person name="Gao Z.-H."/>
        </authorList>
    </citation>
    <scope>NUCLEOTIDE SEQUENCE [LARGE SCALE GENOMIC DNA]</scope>
    <source>
        <strain evidence="4 5">4M-K27</strain>
    </source>
</reference>
<dbReference type="Proteomes" id="UP000274358">
    <property type="component" value="Unassembled WGS sequence"/>
</dbReference>
<dbReference type="PROSITE" id="PS51186">
    <property type="entry name" value="GNAT"/>
    <property type="match status" value="1"/>
</dbReference>
<dbReference type="CDD" id="cd04301">
    <property type="entry name" value="NAT_SF"/>
    <property type="match status" value="1"/>
</dbReference>
<name>A0A3S0PI96_9GAMM</name>
<proteinExistence type="predicted"/>
<evidence type="ECO:0000259" key="3">
    <source>
        <dbReference type="PROSITE" id="PS51186"/>
    </source>
</evidence>
<evidence type="ECO:0000256" key="1">
    <source>
        <dbReference type="ARBA" id="ARBA00022679"/>
    </source>
</evidence>
<accession>A0A3S0PI96</accession>
<dbReference type="PANTHER" id="PTHR10545:SF42">
    <property type="entry name" value="ACETYLTRANSFERASE"/>
    <property type="match status" value="1"/>
</dbReference>
<dbReference type="GO" id="GO:0008080">
    <property type="term" value="F:N-acetyltransferase activity"/>
    <property type="evidence" value="ECO:0007669"/>
    <property type="project" value="TreeGrafter"/>
</dbReference>